<reference evidence="1 2" key="1">
    <citation type="submission" date="2024-10" db="EMBL/GenBank/DDBJ databases">
        <title>Updated reference genomes for cyclostephanoid diatoms.</title>
        <authorList>
            <person name="Roberts W.R."/>
            <person name="Alverson A.J."/>
        </authorList>
    </citation>
    <scope>NUCLEOTIDE SEQUENCE [LARGE SCALE GENOMIC DNA]</scope>
    <source>
        <strain evidence="1 2">AJA010-31</strain>
    </source>
</reference>
<organism evidence="1 2">
    <name type="scientific">Cyclotella atomus</name>
    <dbReference type="NCBI Taxonomy" id="382360"/>
    <lineage>
        <taxon>Eukaryota</taxon>
        <taxon>Sar</taxon>
        <taxon>Stramenopiles</taxon>
        <taxon>Ochrophyta</taxon>
        <taxon>Bacillariophyta</taxon>
        <taxon>Coscinodiscophyceae</taxon>
        <taxon>Thalassiosirophycidae</taxon>
        <taxon>Stephanodiscales</taxon>
        <taxon>Stephanodiscaceae</taxon>
        <taxon>Cyclotella</taxon>
    </lineage>
</organism>
<accession>A0ABD3MSP5</accession>
<sequence>MIGARRASATSDSETYDCPEQLYPRRRALLAENSTRLEVSSHLEHELRQSQIYKMIELGIPHPLLFQPQSPDTDIPRLK</sequence>
<comment type="caution">
    <text evidence="1">The sequence shown here is derived from an EMBL/GenBank/DDBJ whole genome shotgun (WGS) entry which is preliminary data.</text>
</comment>
<gene>
    <name evidence="1" type="ORF">ACHAWO_008644</name>
</gene>
<evidence type="ECO:0000313" key="2">
    <source>
        <dbReference type="Proteomes" id="UP001530400"/>
    </source>
</evidence>
<dbReference type="Proteomes" id="UP001530400">
    <property type="component" value="Unassembled WGS sequence"/>
</dbReference>
<dbReference type="EMBL" id="JALLPJ020001377">
    <property type="protein sequence ID" value="KAL3766923.1"/>
    <property type="molecule type" value="Genomic_DNA"/>
</dbReference>
<keyword evidence="2" id="KW-1185">Reference proteome</keyword>
<protein>
    <submittedName>
        <fullName evidence="1">Uncharacterized protein</fullName>
    </submittedName>
</protein>
<name>A0ABD3MSP5_9STRA</name>
<proteinExistence type="predicted"/>
<dbReference type="AlphaFoldDB" id="A0ABD3MSP5"/>
<evidence type="ECO:0000313" key="1">
    <source>
        <dbReference type="EMBL" id="KAL3766923.1"/>
    </source>
</evidence>